<sequence>MLQRSSLRSLTSASTAPRLLRPAHRHGQLLWRPTIQVTTTQPTLRRSSLQARSFSHSSPPRAPAQHPPPPGGNNNNHNNAGGGGGGFPIGNIFNSQPKREPGAALKEHGVDLTELARQGKLDPVIARDDEVRRTIQILSRRTKNNPVLVGAAGVGKTAIIESLAQRLVAGEVPESLKGKKLISIDLASIMSGTAVRGSFEGKLKDLIADIEDAKGQIIVFIDEIHQLLGLGKAEGSLTGSNMLKPALARGLQLAGATTWNEFRELEKDAALLRRFQKVTIEEPSAEQAITMLRGGKSRMEVHHGVIVSDAAIIAAVTYSQRYITDRQLPDKAIDLIDEAAAALRLARESKPEQLEALEQHLTTLQIELSSLGKDQDEASRSRREVLVDEIARLKNKASKMEKEWRDERERGEKIRQAKEELERKRFELEEAVRTGQFDKASELRYSTIPKLEAQVPKDGQEAAQAGQARVTASDVARVVAKATGIPVSALMRGDRARLVDLESILRQRVVGQEPALHAVAEAVRLSRAGLHNPNRPVASFLFLGPTGVGKTELSKALAAELTGTDRLVTLNMSEYHDKHTAARLIGAPPGFVGYEDGGELSVVRRHPHSVILFDEFEKAHPSVANILLQILDEGALTDSHGRKLDFKNTTIILTSNIGSDILMRPESISPNGEVTPVARDLVLERVRSLYPPELLNRLDEQIVFNSLSPTHVASIIDMRLSEIQQMLNTSERKIHLSIDPEARDWLAKEAYQPRWGAREVNRLLNKVVRQQLASGILKGTIRDGDTARFRLKEEGGKKSVELVPVHEEEVFGDSKREDEELMRADELE</sequence>
<feature type="domain" description="AAA+ ATPase" evidence="8">
    <location>
        <begin position="142"/>
        <end position="285"/>
    </location>
</feature>
<feature type="compositionally biased region" description="Low complexity" evidence="7">
    <location>
        <begin position="1"/>
        <end position="16"/>
    </location>
</feature>
<dbReference type="InterPro" id="IPR050130">
    <property type="entry name" value="ClpA_ClpB"/>
</dbReference>
<keyword evidence="11" id="KW-1185">Reference proteome</keyword>
<name>A0A2X0LWL5_9BASI</name>
<dbReference type="Pfam" id="PF10431">
    <property type="entry name" value="ClpB_D2-small"/>
    <property type="match status" value="1"/>
</dbReference>
<accession>A0A2X0LWL5</accession>
<feature type="region of interest" description="Disordered" evidence="7">
    <location>
        <begin position="1"/>
        <end position="99"/>
    </location>
</feature>
<keyword evidence="6" id="KW-0175">Coiled coil</keyword>
<dbReference type="SMART" id="SM01086">
    <property type="entry name" value="ClpB_D2-small"/>
    <property type="match status" value="1"/>
</dbReference>
<keyword evidence="2" id="KW-0677">Repeat</keyword>
<evidence type="ECO:0000256" key="3">
    <source>
        <dbReference type="ARBA" id="ARBA00022741"/>
    </source>
</evidence>
<reference evidence="10 11" key="1">
    <citation type="submission" date="2016-11" db="EMBL/GenBank/DDBJ databases">
        <authorList>
            <person name="Jaros S."/>
            <person name="Januszkiewicz K."/>
            <person name="Wedrychowicz H."/>
        </authorList>
    </citation>
    <scope>NUCLEOTIDE SEQUENCE [LARGE SCALE GENOMIC DNA]</scope>
</reference>
<dbReference type="InterPro" id="IPR003959">
    <property type="entry name" value="ATPase_AAA_core"/>
</dbReference>
<dbReference type="InterPro" id="IPR028299">
    <property type="entry name" value="ClpA/B_CS2"/>
</dbReference>
<feature type="domain" description="Clp ATPase C-terminal" evidence="9">
    <location>
        <begin position="707"/>
        <end position="800"/>
    </location>
</feature>
<feature type="compositionally biased region" description="Polar residues" evidence="7">
    <location>
        <begin position="35"/>
        <end position="58"/>
    </location>
</feature>
<gene>
    <name evidence="10" type="primary">BQ5605_C018g08623</name>
    <name evidence="10" type="ORF">BQ5605_C018G08623</name>
</gene>
<dbReference type="PANTHER" id="PTHR11638">
    <property type="entry name" value="ATP-DEPENDENT CLP PROTEASE"/>
    <property type="match status" value="1"/>
</dbReference>
<dbReference type="Pfam" id="PF17871">
    <property type="entry name" value="AAA_lid_9"/>
    <property type="match status" value="1"/>
</dbReference>
<dbReference type="GO" id="GO:0005524">
    <property type="term" value="F:ATP binding"/>
    <property type="evidence" value="ECO:0007669"/>
    <property type="project" value="UniProtKB-KW"/>
</dbReference>
<dbReference type="PRINTS" id="PR00300">
    <property type="entry name" value="CLPPROTEASEA"/>
</dbReference>
<proteinExistence type="inferred from homology"/>
<dbReference type="SMART" id="SM00382">
    <property type="entry name" value="AAA"/>
    <property type="match status" value="2"/>
</dbReference>
<dbReference type="PANTHER" id="PTHR11638:SF176">
    <property type="entry name" value="HEAT SHOCK PROTEIN 78, MITOCHONDRIAL"/>
    <property type="match status" value="1"/>
</dbReference>
<dbReference type="InterPro" id="IPR001270">
    <property type="entry name" value="ClpA/B"/>
</dbReference>
<dbReference type="EMBL" id="FQNC01000020">
    <property type="protein sequence ID" value="SGY25478.1"/>
    <property type="molecule type" value="Genomic_DNA"/>
</dbReference>
<dbReference type="GO" id="GO:0034605">
    <property type="term" value="P:cellular response to heat"/>
    <property type="evidence" value="ECO:0007669"/>
    <property type="project" value="TreeGrafter"/>
</dbReference>
<evidence type="ECO:0000256" key="5">
    <source>
        <dbReference type="ARBA" id="ARBA00023186"/>
    </source>
</evidence>
<evidence type="ECO:0000313" key="10">
    <source>
        <dbReference type="EMBL" id="SGY25478.1"/>
    </source>
</evidence>
<dbReference type="GO" id="GO:0043335">
    <property type="term" value="P:protein unfolding"/>
    <property type="evidence" value="ECO:0007669"/>
    <property type="project" value="TreeGrafter"/>
</dbReference>
<evidence type="ECO:0000313" key="11">
    <source>
        <dbReference type="Proteomes" id="UP000249464"/>
    </source>
</evidence>
<feature type="coiled-coil region" evidence="6">
    <location>
        <begin position="354"/>
        <end position="434"/>
    </location>
</feature>
<evidence type="ECO:0000256" key="1">
    <source>
        <dbReference type="ARBA" id="ARBA00008675"/>
    </source>
</evidence>
<evidence type="ECO:0000256" key="2">
    <source>
        <dbReference type="ARBA" id="ARBA00022737"/>
    </source>
</evidence>
<dbReference type="FunFam" id="3.40.50.300:FF:000120">
    <property type="entry name" value="ATP-dependent chaperone ClpB"/>
    <property type="match status" value="1"/>
</dbReference>
<evidence type="ECO:0000256" key="7">
    <source>
        <dbReference type="SAM" id="MobiDB-lite"/>
    </source>
</evidence>
<dbReference type="AlphaFoldDB" id="A0A2X0LWL5"/>
<keyword evidence="5" id="KW-0143">Chaperone</keyword>
<dbReference type="GO" id="GO:0042026">
    <property type="term" value="P:protein refolding"/>
    <property type="evidence" value="ECO:0007669"/>
    <property type="project" value="TreeGrafter"/>
</dbReference>
<evidence type="ECO:0000259" key="8">
    <source>
        <dbReference type="SMART" id="SM00382"/>
    </source>
</evidence>
<evidence type="ECO:0000259" key="9">
    <source>
        <dbReference type="SMART" id="SM01086"/>
    </source>
</evidence>
<dbReference type="GO" id="GO:0005759">
    <property type="term" value="C:mitochondrial matrix"/>
    <property type="evidence" value="ECO:0007669"/>
    <property type="project" value="TreeGrafter"/>
</dbReference>
<dbReference type="PROSITE" id="PS00871">
    <property type="entry name" value="CLPAB_2"/>
    <property type="match status" value="1"/>
</dbReference>
<dbReference type="InterPro" id="IPR003593">
    <property type="entry name" value="AAA+_ATPase"/>
</dbReference>
<dbReference type="Pfam" id="PF00004">
    <property type="entry name" value="AAA"/>
    <property type="match status" value="1"/>
</dbReference>
<dbReference type="FunFam" id="3.40.50.300:FF:000025">
    <property type="entry name" value="ATP-dependent Clp protease subunit"/>
    <property type="match status" value="1"/>
</dbReference>
<dbReference type="InterPro" id="IPR027417">
    <property type="entry name" value="P-loop_NTPase"/>
</dbReference>
<dbReference type="Gene3D" id="3.40.50.300">
    <property type="entry name" value="P-loop containing nucleotide triphosphate hydrolases"/>
    <property type="match status" value="3"/>
</dbReference>
<dbReference type="STRING" id="796604.A0A2X0LWL5"/>
<dbReference type="InterPro" id="IPR041546">
    <property type="entry name" value="ClpA/ClpB_AAA_lid"/>
</dbReference>
<evidence type="ECO:0000256" key="4">
    <source>
        <dbReference type="ARBA" id="ARBA00022840"/>
    </source>
</evidence>
<keyword evidence="3" id="KW-0547">Nucleotide-binding</keyword>
<dbReference type="InterPro" id="IPR019489">
    <property type="entry name" value="Clp_ATPase_C"/>
</dbReference>
<dbReference type="GO" id="GO:0016887">
    <property type="term" value="F:ATP hydrolysis activity"/>
    <property type="evidence" value="ECO:0007669"/>
    <property type="project" value="InterPro"/>
</dbReference>
<feature type="compositionally biased region" description="Pro residues" evidence="7">
    <location>
        <begin position="60"/>
        <end position="71"/>
    </location>
</feature>
<keyword evidence="4" id="KW-0067">ATP-binding</keyword>
<organism evidence="10 11">
    <name type="scientific">Microbotryum silenes-dioicae</name>
    <dbReference type="NCBI Taxonomy" id="796604"/>
    <lineage>
        <taxon>Eukaryota</taxon>
        <taxon>Fungi</taxon>
        <taxon>Dikarya</taxon>
        <taxon>Basidiomycota</taxon>
        <taxon>Pucciniomycotina</taxon>
        <taxon>Microbotryomycetes</taxon>
        <taxon>Microbotryales</taxon>
        <taxon>Microbotryaceae</taxon>
        <taxon>Microbotryum</taxon>
    </lineage>
</organism>
<feature type="domain" description="AAA+ ATPase" evidence="8">
    <location>
        <begin position="536"/>
        <end position="687"/>
    </location>
</feature>
<dbReference type="Proteomes" id="UP000249464">
    <property type="component" value="Unassembled WGS sequence"/>
</dbReference>
<dbReference type="Pfam" id="PF07724">
    <property type="entry name" value="AAA_2"/>
    <property type="match status" value="1"/>
</dbReference>
<dbReference type="CDD" id="cd00009">
    <property type="entry name" value="AAA"/>
    <property type="match status" value="1"/>
</dbReference>
<protein>
    <submittedName>
        <fullName evidence="10">BQ5605_C018g08623 protein</fullName>
    </submittedName>
</protein>
<dbReference type="CDD" id="cd19499">
    <property type="entry name" value="RecA-like_ClpB_Hsp104-like"/>
    <property type="match status" value="1"/>
</dbReference>
<comment type="similarity">
    <text evidence="1">Belongs to the ClpA/ClpB family.</text>
</comment>
<dbReference type="Gene3D" id="1.10.8.60">
    <property type="match status" value="1"/>
</dbReference>
<dbReference type="SUPFAM" id="SSF52540">
    <property type="entry name" value="P-loop containing nucleoside triphosphate hydrolases"/>
    <property type="match status" value="2"/>
</dbReference>
<evidence type="ECO:0000256" key="6">
    <source>
        <dbReference type="SAM" id="Coils"/>
    </source>
</evidence>